<dbReference type="AlphaFoldDB" id="A0AAN6PPP3"/>
<sequence length="377" mass="43485">MASQNPSASPALPALPPASSGSEHHIALVSLNVSTIEEIIEYIISARHSGSDSIVSFHWQANQVDDLFEQLEARLLEVDERKIRRVEYDYESETVYLDITGESEFHYQVQAGLRDYLRNSLAKLLVATDDTEIRRLIRRATEQGSVPVEYENKLYKQADSEPRQYVERKVRQYIDLSDGKIRLAVVVDLQYSDVKKGWISLLAADDSDSIRHWVQHSDLFHDDDLVQPVGQVDFYLSDFVGLAGVPAAFCRPSTAEVAAGVSRKPQIILPYERLAAIFRVARSIHDPAKFDVEDGDEEENPYECLAQELIERERRMAEMKRRIAEKERHIAEKERRMAEEERRVAEMEQRVAERERRVAEELAEFERRMAERRLQAE</sequence>
<evidence type="ECO:0000313" key="3">
    <source>
        <dbReference type="EMBL" id="KAK4044652.1"/>
    </source>
</evidence>
<dbReference type="Proteomes" id="UP001303115">
    <property type="component" value="Unassembled WGS sequence"/>
</dbReference>
<name>A0AAN6PPP3_9PEZI</name>
<proteinExistence type="predicted"/>
<evidence type="ECO:0000256" key="2">
    <source>
        <dbReference type="SAM" id="MobiDB-lite"/>
    </source>
</evidence>
<dbReference type="EMBL" id="MU854317">
    <property type="protein sequence ID" value="KAK4044652.1"/>
    <property type="molecule type" value="Genomic_DNA"/>
</dbReference>
<comment type="caution">
    <text evidence="3">The sequence shown here is derived from an EMBL/GenBank/DDBJ whole genome shotgun (WGS) entry which is preliminary data.</text>
</comment>
<keyword evidence="4" id="KW-1185">Reference proteome</keyword>
<evidence type="ECO:0000313" key="4">
    <source>
        <dbReference type="Proteomes" id="UP001303115"/>
    </source>
</evidence>
<accession>A0AAN6PPP3</accession>
<evidence type="ECO:0000256" key="1">
    <source>
        <dbReference type="SAM" id="Coils"/>
    </source>
</evidence>
<reference evidence="4" key="1">
    <citation type="journal article" date="2023" name="Mol. Phylogenet. Evol.">
        <title>Genome-scale phylogeny and comparative genomics of the fungal order Sordariales.</title>
        <authorList>
            <person name="Hensen N."/>
            <person name="Bonometti L."/>
            <person name="Westerberg I."/>
            <person name="Brannstrom I.O."/>
            <person name="Guillou S."/>
            <person name="Cros-Aarteil S."/>
            <person name="Calhoun S."/>
            <person name="Haridas S."/>
            <person name="Kuo A."/>
            <person name="Mondo S."/>
            <person name="Pangilinan J."/>
            <person name="Riley R."/>
            <person name="LaButti K."/>
            <person name="Andreopoulos B."/>
            <person name="Lipzen A."/>
            <person name="Chen C."/>
            <person name="Yan M."/>
            <person name="Daum C."/>
            <person name="Ng V."/>
            <person name="Clum A."/>
            <person name="Steindorff A."/>
            <person name="Ohm R.A."/>
            <person name="Martin F."/>
            <person name="Silar P."/>
            <person name="Natvig D.O."/>
            <person name="Lalanne C."/>
            <person name="Gautier V."/>
            <person name="Ament-Velasquez S.L."/>
            <person name="Kruys A."/>
            <person name="Hutchinson M.I."/>
            <person name="Powell A.J."/>
            <person name="Barry K."/>
            <person name="Miller A.N."/>
            <person name="Grigoriev I.V."/>
            <person name="Debuchy R."/>
            <person name="Gladieux P."/>
            <person name="Hiltunen Thoren M."/>
            <person name="Johannesson H."/>
        </authorList>
    </citation>
    <scope>NUCLEOTIDE SEQUENCE [LARGE SCALE GENOMIC DNA]</scope>
    <source>
        <strain evidence="4">CBS 284.82</strain>
    </source>
</reference>
<keyword evidence="1" id="KW-0175">Coiled coil</keyword>
<organism evidence="3 4">
    <name type="scientific">Parachaetomium inaequale</name>
    <dbReference type="NCBI Taxonomy" id="2588326"/>
    <lineage>
        <taxon>Eukaryota</taxon>
        <taxon>Fungi</taxon>
        <taxon>Dikarya</taxon>
        <taxon>Ascomycota</taxon>
        <taxon>Pezizomycotina</taxon>
        <taxon>Sordariomycetes</taxon>
        <taxon>Sordariomycetidae</taxon>
        <taxon>Sordariales</taxon>
        <taxon>Chaetomiaceae</taxon>
        <taxon>Parachaetomium</taxon>
    </lineage>
</organism>
<feature type="region of interest" description="Disordered" evidence="2">
    <location>
        <begin position="1"/>
        <end position="20"/>
    </location>
</feature>
<protein>
    <submittedName>
        <fullName evidence="3">Uncharacterized protein</fullName>
    </submittedName>
</protein>
<gene>
    <name evidence="3" type="ORF">C8A01DRAFT_42560</name>
</gene>
<feature type="coiled-coil region" evidence="1">
    <location>
        <begin position="302"/>
        <end position="364"/>
    </location>
</feature>